<dbReference type="EMBL" id="CP144696">
    <property type="protein sequence ID" value="WVZ11389.1"/>
    <property type="molecule type" value="Genomic_DNA"/>
</dbReference>
<dbReference type="InterPro" id="IPR013848">
    <property type="entry name" value="Methylthiotransferase_N"/>
</dbReference>
<evidence type="ECO:0000313" key="8">
    <source>
        <dbReference type="Proteomes" id="UP001374535"/>
    </source>
</evidence>
<evidence type="ECO:0000256" key="2">
    <source>
        <dbReference type="ARBA" id="ARBA00022691"/>
    </source>
</evidence>
<keyword evidence="2" id="KW-0949">S-adenosyl-L-methionine</keyword>
<reference evidence="7 8" key="1">
    <citation type="journal article" date="2023" name="Life. Sci Alliance">
        <title>Evolutionary insights into 3D genome organization and epigenetic landscape of Vigna mungo.</title>
        <authorList>
            <person name="Junaid A."/>
            <person name="Singh B."/>
            <person name="Bhatia S."/>
        </authorList>
    </citation>
    <scope>NUCLEOTIDE SEQUENCE [LARGE SCALE GENOMIC DNA]</scope>
    <source>
        <strain evidence="7">Urdbean</strain>
    </source>
</reference>
<evidence type="ECO:0000256" key="1">
    <source>
        <dbReference type="ARBA" id="ARBA00022485"/>
    </source>
</evidence>
<evidence type="ECO:0000256" key="5">
    <source>
        <dbReference type="ARBA" id="ARBA00023014"/>
    </source>
</evidence>
<dbReference type="FunFam" id="3.40.50.12160:FF:000003">
    <property type="entry name" value="CDK5 regulatory subunit-associated protein 1"/>
    <property type="match status" value="1"/>
</dbReference>
<name>A0AAQ3S0V9_VIGMU</name>
<sequence length="222" mass="25305">MSRLLYIASTLEEGSRSLLIRIVIFLTSSNLFLKDVQGPLPGFSTFNHYLTFTHLTDEINRRQTITVLTIDNGAMNGLLDKHLTFPTLKNTPPCLVAGAIKAPPFGARGRLFFQKFRLVLEIIFINTCAIRENAEEKVWQRLHYFWFLKRHWKSNVAIGRTGSLCPPKVVVLGCMAERLKEKILDSDKMVDALHVIDEMLERDSDFPPDYFTGEVVFGMLGK</sequence>
<dbReference type="GO" id="GO:0046872">
    <property type="term" value="F:metal ion binding"/>
    <property type="evidence" value="ECO:0007669"/>
    <property type="project" value="UniProtKB-KW"/>
</dbReference>
<keyword evidence="4" id="KW-0408">Iron</keyword>
<keyword evidence="3" id="KW-0479">Metal-binding</keyword>
<dbReference type="PROSITE" id="PS51449">
    <property type="entry name" value="MTTASE_N"/>
    <property type="match status" value="1"/>
</dbReference>
<dbReference type="Pfam" id="PF00919">
    <property type="entry name" value="UPF0004"/>
    <property type="match status" value="1"/>
</dbReference>
<dbReference type="InterPro" id="IPR036378">
    <property type="entry name" value="FAS1_dom_sf"/>
</dbReference>
<dbReference type="SUPFAM" id="SSF82153">
    <property type="entry name" value="FAS1 domain"/>
    <property type="match status" value="1"/>
</dbReference>
<dbReference type="PANTHER" id="PTHR43020:SF2">
    <property type="entry name" value="MITOCHONDRIAL TRNA METHYLTHIOTRANSFERASE CDK5RAP1"/>
    <property type="match status" value="1"/>
</dbReference>
<keyword evidence="8" id="KW-1185">Reference proteome</keyword>
<dbReference type="GO" id="GO:0035597">
    <property type="term" value="F:tRNA-2-methylthio-N(6)-dimethylallyladenosine(37) synthase activity"/>
    <property type="evidence" value="ECO:0007669"/>
    <property type="project" value="TreeGrafter"/>
</dbReference>
<dbReference type="Gene3D" id="3.40.50.12160">
    <property type="entry name" value="Methylthiotransferase, N-terminal domain"/>
    <property type="match status" value="1"/>
</dbReference>
<evidence type="ECO:0000313" key="7">
    <source>
        <dbReference type="EMBL" id="WVZ11389.1"/>
    </source>
</evidence>
<dbReference type="InterPro" id="IPR038135">
    <property type="entry name" value="Methylthiotransferase_N_sf"/>
</dbReference>
<keyword evidence="5" id="KW-0411">Iron-sulfur</keyword>
<organism evidence="7 8">
    <name type="scientific">Vigna mungo</name>
    <name type="common">Black gram</name>
    <name type="synonym">Phaseolus mungo</name>
    <dbReference type="NCBI Taxonomy" id="3915"/>
    <lineage>
        <taxon>Eukaryota</taxon>
        <taxon>Viridiplantae</taxon>
        <taxon>Streptophyta</taxon>
        <taxon>Embryophyta</taxon>
        <taxon>Tracheophyta</taxon>
        <taxon>Spermatophyta</taxon>
        <taxon>Magnoliopsida</taxon>
        <taxon>eudicotyledons</taxon>
        <taxon>Gunneridae</taxon>
        <taxon>Pentapetalae</taxon>
        <taxon>rosids</taxon>
        <taxon>fabids</taxon>
        <taxon>Fabales</taxon>
        <taxon>Fabaceae</taxon>
        <taxon>Papilionoideae</taxon>
        <taxon>50 kb inversion clade</taxon>
        <taxon>NPAAA clade</taxon>
        <taxon>indigoferoid/millettioid clade</taxon>
        <taxon>Phaseoleae</taxon>
        <taxon>Vigna</taxon>
    </lineage>
</organism>
<proteinExistence type="predicted"/>
<gene>
    <name evidence="7" type="ORF">V8G54_015919</name>
</gene>
<dbReference type="GO" id="GO:0051539">
    <property type="term" value="F:4 iron, 4 sulfur cluster binding"/>
    <property type="evidence" value="ECO:0007669"/>
    <property type="project" value="UniProtKB-KW"/>
</dbReference>
<evidence type="ECO:0000256" key="4">
    <source>
        <dbReference type="ARBA" id="ARBA00023004"/>
    </source>
</evidence>
<feature type="domain" description="MTTase N-terminal" evidence="6">
    <location>
        <begin position="78"/>
        <end position="205"/>
    </location>
</feature>
<dbReference type="Proteomes" id="UP001374535">
    <property type="component" value="Chromosome 5"/>
</dbReference>
<dbReference type="PANTHER" id="PTHR43020">
    <property type="entry name" value="CDK5 REGULATORY SUBUNIT-ASSOCIATED PROTEIN 1"/>
    <property type="match status" value="1"/>
</dbReference>
<dbReference type="GO" id="GO:0005739">
    <property type="term" value="C:mitochondrion"/>
    <property type="evidence" value="ECO:0007669"/>
    <property type="project" value="TreeGrafter"/>
</dbReference>
<dbReference type="GO" id="GO:0005829">
    <property type="term" value="C:cytosol"/>
    <property type="evidence" value="ECO:0007669"/>
    <property type="project" value="TreeGrafter"/>
</dbReference>
<evidence type="ECO:0000256" key="3">
    <source>
        <dbReference type="ARBA" id="ARBA00022723"/>
    </source>
</evidence>
<dbReference type="AlphaFoldDB" id="A0AAQ3S0V9"/>
<accession>A0AAQ3S0V9</accession>
<keyword evidence="1" id="KW-0004">4Fe-4S</keyword>
<evidence type="ECO:0000259" key="6">
    <source>
        <dbReference type="PROSITE" id="PS51449"/>
    </source>
</evidence>
<protein>
    <recommendedName>
        <fullName evidence="6">MTTase N-terminal domain-containing protein</fullName>
    </recommendedName>
</protein>